<evidence type="ECO:0000313" key="11">
    <source>
        <dbReference type="Proteomes" id="UP001528823"/>
    </source>
</evidence>
<feature type="coiled-coil region" evidence="6">
    <location>
        <begin position="326"/>
        <end position="360"/>
    </location>
</feature>
<evidence type="ECO:0000256" key="1">
    <source>
        <dbReference type="ARBA" id="ARBA00004651"/>
    </source>
</evidence>
<comment type="caution">
    <text evidence="10">The sequence shown here is derived from an EMBL/GenBank/DDBJ whole genome shotgun (WGS) entry which is preliminary data.</text>
</comment>
<dbReference type="SUPFAM" id="SSF57997">
    <property type="entry name" value="Tropomyosin"/>
    <property type="match status" value="1"/>
</dbReference>
<feature type="transmembrane region" description="Helical" evidence="7">
    <location>
        <begin position="488"/>
        <end position="511"/>
    </location>
</feature>
<dbReference type="InterPro" id="IPR032807">
    <property type="entry name" value="GNVR"/>
</dbReference>
<feature type="domain" description="Tyrosine-protein kinase G-rich" evidence="9">
    <location>
        <begin position="367"/>
        <end position="448"/>
    </location>
</feature>
<comment type="subcellular location">
    <subcellularLocation>
        <location evidence="1">Cell membrane</location>
        <topology evidence="1">Multi-pass membrane protein</topology>
    </subcellularLocation>
</comment>
<evidence type="ECO:0000259" key="8">
    <source>
        <dbReference type="Pfam" id="PF02706"/>
    </source>
</evidence>
<name>A0ABT5UE13_9GAMM</name>
<keyword evidence="6" id="KW-0175">Coiled coil</keyword>
<feature type="transmembrane region" description="Helical" evidence="7">
    <location>
        <begin position="429"/>
        <end position="452"/>
    </location>
</feature>
<feature type="transmembrane region" description="Helical" evidence="7">
    <location>
        <begin position="20"/>
        <end position="37"/>
    </location>
</feature>
<dbReference type="InterPro" id="IPR014345">
    <property type="entry name" value="XrtA_polysacc_chain"/>
</dbReference>
<evidence type="ECO:0000256" key="3">
    <source>
        <dbReference type="ARBA" id="ARBA00022692"/>
    </source>
</evidence>
<dbReference type="NCBIfam" id="TIGR03007">
    <property type="entry name" value="pepcterm_ChnLen"/>
    <property type="match status" value="1"/>
</dbReference>
<dbReference type="PANTHER" id="PTHR32309:SF13">
    <property type="entry name" value="FERRIC ENTEROBACTIN TRANSPORT PROTEIN FEPE"/>
    <property type="match status" value="1"/>
</dbReference>
<dbReference type="Proteomes" id="UP001528823">
    <property type="component" value="Unassembled WGS sequence"/>
</dbReference>
<dbReference type="InterPro" id="IPR003856">
    <property type="entry name" value="LPS_length_determ_N"/>
</dbReference>
<evidence type="ECO:0000256" key="5">
    <source>
        <dbReference type="ARBA" id="ARBA00023136"/>
    </source>
</evidence>
<dbReference type="RefSeq" id="WP_274690925.1">
    <property type="nucleotide sequence ID" value="NZ_JAPMOU010000038.1"/>
</dbReference>
<evidence type="ECO:0000256" key="4">
    <source>
        <dbReference type="ARBA" id="ARBA00022989"/>
    </source>
</evidence>
<gene>
    <name evidence="10" type="ORF">ORQ98_21790</name>
</gene>
<accession>A0ABT5UE13</accession>
<reference evidence="10 11" key="1">
    <citation type="submission" date="2022-11" db="EMBL/GenBank/DDBJ databases">
        <title>Spartinivicinus poritis sp. nov., isolated from scleractinian coral Porites lutea.</title>
        <authorList>
            <person name="Zhang G."/>
            <person name="Cai L."/>
            <person name="Wei Q."/>
        </authorList>
    </citation>
    <scope>NUCLEOTIDE SEQUENCE [LARGE SCALE GENOMIC DNA]</scope>
    <source>
        <strain evidence="10 11">A2-2</strain>
    </source>
</reference>
<dbReference type="PANTHER" id="PTHR32309">
    <property type="entry name" value="TYROSINE-PROTEIN KINASE"/>
    <property type="match status" value="1"/>
</dbReference>
<evidence type="ECO:0000313" key="10">
    <source>
        <dbReference type="EMBL" id="MDE1464600.1"/>
    </source>
</evidence>
<keyword evidence="2" id="KW-1003">Cell membrane</keyword>
<protein>
    <submittedName>
        <fullName evidence="10">Wzz/FepE/Etk N-terminal domain-containing protein</fullName>
    </submittedName>
</protein>
<keyword evidence="5 7" id="KW-0472">Membrane</keyword>
<evidence type="ECO:0000256" key="2">
    <source>
        <dbReference type="ARBA" id="ARBA00022475"/>
    </source>
</evidence>
<keyword evidence="4 7" id="KW-1133">Transmembrane helix</keyword>
<sequence length="512" mass="58202">MQDIIGLVVGYLREVWLRRWLVVLVAVAVSLMGWFVVIKLPDQYQASARFYVDTQTLLRPLLRGLTVQTNIDNQVNLIVKTLLSRPNTKKIALMADLDYGVDESNPEEFEELMTKLRKDIKLKGSKRENVYTVEYTSANSATAKNVVQSVLTVLVESSLGESREETVSAQRFIDQQLREYEKRLEEDENKLKEFKRKHAGIMPSSEGDYYQRLEAARAKYDSAKLELMELDRKHQALQRQLKGEEPSFGFTEKPAVSSISTSYDTRIASLEEQLDSLLLKYTAQHPDVKASREQLGLLKRARNKELAELKQKSPSNSSSLDQNPVYQQLKVNLSEVEAEKSSMQVRVQSFKEKVDELEKMVNTIPEIEAQLIALNRGYQVTKRKYEDLLSRRESAQISRKASQATDDIQFKVIDPPHVPNEPVGPHRPLLMSVVFIFSIILGLGVALLIALLKPSFTSKKILSDVTGLPVLGAVNAVVNDHYRHRQRLFNLTFTLTCIAFTASYASVMVLFY</sequence>
<evidence type="ECO:0000256" key="6">
    <source>
        <dbReference type="SAM" id="Coils"/>
    </source>
</evidence>
<keyword evidence="11" id="KW-1185">Reference proteome</keyword>
<feature type="domain" description="Polysaccharide chain length determinant N-terminal" evidence="8">
    <location>
        <begin position="11"/>
        <end position="90"/>
    </location>
</feature>
<dbReference type="Pfam" id="PF02706">
    <property type="entry name" value="Wzz"/>
    <property type="match status" value="1"/>
</dbReference>
<evidence type="ECO:0000256" key="7">
    <source>
        <dbReference type="SAM" id="Phobius"/>
    </source>
</evidence>
<proteinExistence type="predicted"/>
<feature type="coiled-coil region" evidence="6">
    <location>
        <begin position="170"/>
        <end position="240"/>
    </location>
</feature>
<dbReference type="EMBL" id="JAPMOU010000038">
    <property type="protein sequence ID" value="MDE1464600.1"/>
    <property type="molecule type" value="Genomic_DNA"/>
</dbReference>
<dbReference type="InterPro" id="IPR050445">
    <property type="entry name" value="Bact_polysacc_biosynth/exp"/>
</dbReference>
<dbReference type="Pfam" id="PF13807">
    <property type="entry name" value="GNVR"/>
    <property type="match status" value="1"/>
</dbReference>
<evidence type="ECO:0000259" key="9">
    <source>
        <dbReference type="Pfam" id="PF13807"/>
    </source>
</evidence>
<organism evidence="10 11">
    <name type="scientific">Spartinivicinus poritis</name>
    <dbReference type="NCBI Taxonomy" id="2994640"/>
    <lineage>
        <taxon>Bacteria</taxon>
        <taxon>Pseudomonadati</taxon>
        <taxon>Pseudomonadota</taxon>
        <taxon>Gammaproteobacteria</taxon>
        <taxon>Oceanospirillales</taxon>
        <taxon>Zooshikellaceae</taxon>
        <taxon>Spartinivicinus</taxon>
    </lineage>
</organism>
<keyword evidence="3 7" id="KW-0812">Transmembrane</keyword>